<protein>
    <submittedName>
        <fullName evidence="3">Uncharacterized protein</fullName>
    </submittedName>
</protein>
<dbReference type="Proteomes" id="UP001500668">
    <property type="component" value="Unassembled WGS sequence"/>
</dbReference>
<comment type="caution">
    <text evidence="3">The sequence shown here is derived from an EMBL/GenBank/DDBJ whole genome shotgun (WGS) entry which is preliminary data.</text>
</comment>
<keyword evidence="2" id="KW-1133">Transmembrane helix</keyword>
<evidence type="ECO:0000256" key="1">
    <source>
        <dbReference type="SAM" id="MobiDB-lite"/>
    </source>
</evidence>
<reference evidence="3 4" key="1">
    <citation type="journal article" date="2019" name="Int. J. Syst. Evol. Microbiol.">
        <title>The Global Catalogue of Microorganisms (GCM) 10K type strain sequencing project: providing services to taxonomists for standard genome sequencing and annotation.</title>
        <authorList>
            <consortium name="The Broad Institute Genomics Platform"/>
            <consortium name="The Broad Institute Genome Sequencing Center for Infectious Disease"/>
            <person name="Wu L."/>
            <person name="Ma J."/>
        </authorList>
    </citation>
    <scope>NUCLEOTIDE SEQUENCE [LARGE SCALE GENOMIC DNA]</scope>
    <source>
        <strain evidence="3 4">JCM 5067</strain>
    </source>
</reference>
<sequence>MGSARRTTAYGQLLLCAALLFGIFAMHTLGHPAEHSAPAGEHAARAAGGHSPATAGAHAPTPAMEAPAPVTAALHGAAAAPRHEPMRGMDPGSVCLAVLGAWGLALLAVRLLAVRGRTPGAVVARGRTLRPLWPNPPPPYGSSVAALSVLRQ</sequence>
<feature type="transmembrane region" description="Helical" evidence="2">
    <location>
        <begin position="91"/>
        <end position="113"/>
    </location>
</feature>
<feature type="region of interest" description="Disordered" evidence="1">
    <location>
        <begin position="35"/>
        <end position="64"/>
    </location>
</feature>
<dbReference type="EMBL" id="BAAACA010000019">
    <property type="protein sequence ID" value="GAA0602805.1"/>
    <property type="molecule type" value="Genomic_DNA"/>
</dbReference>
<evidence type="ECO:0000313" key="4">
    <source>
        <dbReference type="Proteomes" id="UP001500668"/>
    </source>
</evidence>
<keyword evidence="2" id="KW-0812">Transmembrane</keyword>
<gene>
    <name evidence="3" type="ORF">GCM10010394_35470</name>
</gene>
<keyword evidence="4" id="KW-1185">Reference proteome</keyword>
<evidence type="ECO:0000313" key="3">
    <source>
        <dbReference type="EMBL" id="GAA0602805.1"/>
    </source>
</evidence>
<proteinExistence type="predicted"/>
<name>A0ABN1G2H2_9ACTN</name>
<keyword evidence="2" id="KW-0472">Membrane</keyword>
<organism evidence="3 4">
    <name type="scientific">Streptomyces crystallinus</name>
    <dbReference type="NCBI Taxonomy" id="68191"/>
    <lineage>
        <taxon>Bacteria</taxon>
        <taxon>Bacillati</taxon>
        <taxon>Actinomycetota</taxon>
        <taxon>Actinomycetes</taxon>
        <taxon>Kitasatosporales</taxon>
        <taxon>Streptomycetaceae</taxon>
        <taxon>Streptomyces</taxon>
    </lineage>
</organism>
<evidence type="ECO:0000256" key="2">
    <source>
        <dbReference type="SAM" id="Phobius"/>
    </source>
</evidence>
<accession>A0ABN1G2H2</accession>
<dbReference type="RefSeq" id="WP_344074643.1">
    <property type="nucleotide sequence ID" value="NZ_BAAACA010000019.1"/>
</dbReference>